<evidence type="ECO:0000313" key="1">
    <source>
        <dbReference type="EMBL" id="KIM53818.1"/>
    </source>
</evidence>
<name>A0A0C2YW09_9AGAM</name>
<dbReference type="AlphaFoldDB" id="A0A0C2YW09"/>
<dbReference type="InParanoid" id="A0A0C2YW09"/>
<reference evidence="2" key="2">
    <citation type="submission" date="2015-01" db="EMBL/GenBank/DDBJ databases">
        <title>Evolutionary Origins and Diversification of the Mycorrhizal Mutualists.</title>
        <authorList>
            <consortium name="DOE Joint Genome Institute"/>
            <consortium name="Mycorrhizal Genomics Consortium"/>
            <person name="Kohler A."/>
            <person name="Kuo A."/>
            <person name="Nagy L.G."/>
            <person name="Floudas D."/>
            <person name="Copeland A."/>
            <person name="Barry K.W."/>
            <person name="Cichocki N."/>
            <person name="Veneault-Fourrey C."/>
            <person name="LaButti K."/>
            <person name="Lindquist E.A."/>
            <person name="Lipzen A."/>
            <person name="Lundell T."/>
            <person name="Morin E."/>
            <person name="Murat C."/>
            <person name="Riley R."/>
            <person name="Ohm R."/>
            <person name="Sun H."/>
            <person name="Tunlid A."/>
            <person name="Henrissat B."/>
            <person name="Grigoriev I.V."/>
            <person name="Hibbett D.S."/>
            <person name="Martin F."/>
        </authorList>
    </citation>
    <scope>NUCLEOTIDE SEQUENCE [LARGE SCALE GENOMIC DNA]</scope>
    <source>
        <strain evidence="2">Foug A</strain>
    </source>
</reference>
<keyword evidence="2" id="KW-1185">Reference proteome</keyword>
<organism evidence="1 2">
    <name type="scientific">Scleroderma citrinum Foug A</name>
    <dbReference type="NCBI Taxonomy" id="1036808"/>
    <lineage>
        <taxon>Eukaryota</taxon>
        <taxon>Fungi</taxon>
        <taxon>Dikarya</taxon>
        <taxon>Basidiomycota</taxon>
        <taxon>Agaricomycotina</taxon>
        <taxon>Agaricomycetes</taxon>
        <taxon>Agaricomycetidae</taxon>
        <taxon>Boletales</taxon>
        <taxon>Sclerodermatineae</taxon>
        <taxon>Sclerodermataceae</taxon>
        <taxon>Scleroderma</taxon>
    </lineage>
</organism>
<dbReference type="EMBL" id="KN822170">
    <property type="protein sequence ID" value="KIM53818.1"/>
    <property type="molecule type" value="Genomic_DNA"/>
</dbReference>
<proteinExistence type="predicted"/>
<protein>
    <submittedName>
        <fullName evidence="1">Uncharacterized protein</fullName>
    </submittedName>
</protein>
<sequence length="64" mass="6952">MVSQCRPQTITTAGVTPYGGHLQGLRAIEHGTFHCTCYITEELRARKCLVLAGQVISTTSEQTS</sequence>
<evidence type="ECO:0000313" key="2">
    <source>
        <dbReference type="Proteomes" id="UP000053989"/>
    </source>
</evidence>
<dbReference type="HOGENOM" id="CLU_2868905_0_0_1"/>
<reference evidence="1 2" key="1">
    <citation type="submission" date="2014-04" db="EMBL/GenBank/DDBJ databases">
        <authorList>
            <consortium name="DOE Joint Genome Institute"/>
            <person name="Kuo A."/>
            <person name="Kohler A."/>
            <person name="Nagy L.G."/>
            <person name="Floudas D."/>
            <person name="Copeland A."/>
            <person name="Barry K.W."/>
            <person name="Cichocki N."/>
            <person name="Veneault-Fourrey C."/>
            <person name="LaButti K."/>
            <person name="Lindquist E.A."/>
            <person name="Lipzen A."/>
            <person name="Lundell T."/>
            <person name="Morin E."/>
            <person name="Murat C."/>
            <person name="Sun H."/>
            <person name="Tunlid A."/>
            <person name="Henrissat B."/>
            <person name="Grigoriev I.V."/>
            <person name="Hibbett D.S."/>
            <person name="Martin F."/>
            <person name="Nordberg H.P."/>
            <person name="Cantor M.N."/>
            <person name="Hua S.X."/>
        </authorList>
    </citation>
    <scope>NUCLEOTIDE SEQUENCE [LARGE SCALE GENOMIC DNA]</scope>
    <source>
        <strain evidence="1 2">Foug A</strain>
    </source>
</reference>
<dbReference type="Proteomes" id="UP000053989">
    <property type="component" value="Unassembled WGS sequence"/>
</dbReference>
<gene>
    <name evidence="1" type="ORF">SCLCIDRAFT_1222535</name>
</gene>
<accession>A0A0C2YW09</accession>